<feature type="transmembrane region" description="Helical" evidence="1">
    <location>
        <begin position="169"/>
        <end position="187"/>
    </location>
</feature>
<feature type="transmembrane region" description="Helical" evidence="1">
    <location>
        <begin position="386"/>
        <end position="404"/>
    </location>
</feature>
<dbReference type="Proteomes" id="UP001321445">
    <property type="component" value="Chromosome"/>
</dbReference>
<feature type="transmembrane region" description="Helical" evidence="1">
    <location>
        <begin position="194"/>
        <end position="211"/>
    </location>
</feature>
<evidence type="ECO:0008006" key="4">
    <source>
        <dbReference type="Google" id="ProtNLM"/>
    </source>
</evidence>
<accession>A0ABM8FMG7</accession>
<reference evidence="2 3" key="1">
    <citation type="submission" date="2023-03" db="EMBL/GenBank/DDBJ databases">
        <title>Description of Hydrogenimonas sp. ISO32.</title>
        <authorList>
            <person name="Mino S."/>
            <person name="Fukazawa S."/>
            <person name="Sawabe T."/>
        </authorList>
    </citation>
    <scope>NUCLEOTIDE SEQUENCE [LARGE SCALE GENOMIC DNA]</scope>
    <source>
        <strain evidence="2 3">ISO32</strain>
    </source>
</reference>
<feature type="transmembrane region" description="Helical" evidence="1">
    <location>
        <begin position="51"/>
        <end position="69"/>
    </location>
</feature>
<proteinExistence type="predicted"/>
<evidence type="ECO:0000256" key="1">
    <source>
        <dbReference type="SAM" id="Phobius"/>
    </source>
</evidence>
<sequence length="540" mass="62180">MNSSRWLLLFFLLLDIFVLLFGDIAYGTKDDVRILQLLSGTMLCSEPTAFIMYPNILVGVFLKSLYLLWPNVPWYFLFLSTFLIIAHLVSIAVVSRHKGVPFAAVTGIAFYLFFYQITFTATSILIAFAGYSILFDAGLRNGKGFFGRLMPYLIAALMFLAAVSIRPETFFFASVFGSFSLLIALGIRRFLKEMAPFLVIVFLFSASLPAFDIMQYDSSGGNSEFAKYNKYKTFIVDFDVGEHSENFDEALAKVGWSPNDYELFHAWLFLKNEVFSLQNLKNFVEFLEISYDSKTPDLIVFYERLMRDPYVIVVFVLFSLCLLLYGKSAAKRALTMFLFVNLVFVGVTLTMKMPPPRLYLPVFYFILVLILLYTDDREAARFRWTPYLLLSVSAGFFFVFAQIAKQNDIRRTTHLKYVQQLEKERFYLSVDDALMPTGVDPRSDLAYLKGFKVVPFGTVVILGEVERFMHENGFDDYDALFESENVRLLFPRKSLWKIELLRNYLLEHYSVRVEAEVRKGTNDLYIVGFIPLEKAFGTES</sequence>
<dbReference type="RefSeq" id="WP_286336516.1">
    <property type="nucleotide sequence ID" value="NZ_AP027370.1"/>
</dbReference>
<feature type="transmembrane region" description="Helical" evidence="1">
    <location>
        <begin position="333"/>
        <end position="351"/>
    </location>
</feature>
<keyword evidence="1" id="KW-0812">Transmembrane</keyword>
<feature type="transmembrane region" description="Helical" evidence="1">
    <location>
        <begin position="357"/>
        <end position="374"/>
    </location>
</feature>
<keyword evidence="1" id="KW-1133">Transmembrane helix</keyword>
<evidence type="ECO:0000313" key="2">
    <source>
        <dbReference type="EMBL" id="BDY13568.1"/>
    </source>
</evidence>
<feature type="transmembrane region" description="Helical" evidence="1">
    <location>
        <begin position="145"/>
        <end position="163"/>
    </location>
</feature>
<gene>
    <name evidence="2" type="ORF">HCR_18800</name>
</gene>
<keyword evidence="3" id="KW-1185">Reference proteome</keyword>
<protein>
    <recommendedName>
        <fullName evidence="4">Glycosyltransferase RgtA/B/C/D-like domain-containing protein</fullName>
    </recommendedName>
</protein>
<organism evidence="2 3">
    <name type="scientific">Hydrogenimonas cancrithermarum</name>
    <dbReference type="NCBI Taxonomy" id="2993563"/>
    <lineage>
        <taxon>Bacteria</taxon>
        <taxon>Pseudomonadati</taxon>
        <taxon>Campylobacterota</taxon>
        <taxon>Epsilonproteobacteria</taxon>
        <taxon>Campylobacterales</taxon>
        <taxon>Hydrogenimonadaceae</taxon>
        <taxon>Hydrogenimonas</taxon>
    </lineage>
</organism>
<name>A0ABM8FMG7_9BACT</name>
<dbReference type="EMBL" id="AP027370">
    <property type="protein sequence ID" value="BDY13568.1"/>
    <property type="molecule type" value="Genomic_DNA"/>
</dbReference>
<feature type="transmembrane region" description="Helical" evidence="1">
    <location>
        <begin position="309"/>
        <end position="326"/>
    </location>
</feature>
<evidence type="ECO:0000313" key="3">
    <source>
        <dbReference type="Proteomes" id="UP001321445"/>
    </source>
</evidence>
<keyword evidence="1" id="KW-0472">Membrane</keyword>
<feature type="transmembrane region" description="Helical" evidence="1">
    <location>
        <begin position="76"/>
        <end position="96"/>
    </location>
</feature>
<feature type="transmembrane region" description="Helical" evidence="1">
    <location>
        <begin position="108"/>
        <end position="133"/>
    </location>
</feature>